<dbReference type="OrthoDB" id="5637at2"/>
<dbReference type="Gene3D" id="3.90.640.20">
    <property type="entry name" value="Heat-shock cognate protein, ATPase"/>
    <property type="match status" value="1"/>
</dbReference>
<evidence type="ECO:0000313" key="2">
    <source>
        <dbReference type="EMBL" id="PYZ97691.1"/>
    </source>
</evidence>
<feature type="domain" description="DUF3298" evidence="1">
    <location>
        <begin position="481"/>
        <end position="552"/>
    </location>
</feature>
<organism evidence="2 3">
    <name type="scientific">Alteribacter lacisalsi</name>
    <dbReference type="NCBI Taxonomy" id="2045244"/>
    <lineage>
        <taxon>Bacteria</taxon>
        <taxon>Bacillati</taxon>
        <taxon>Bacillota</taxon>
        <taxon>Bacilli</taxon>
        <taxon>Bacillales</taxon>
        <taxon>Bacillaceae</taxon>
        <taxon>Alteribacter</taxon>
    </lineage>
</organism>
<protein>
    <recommendedName>
        <fullName evidence="1">DUF3298 domain-containing protein</fullName>
    </recommendedName>
</protein>
<gene>
    <name evidence="2" type="ORF">CR205_03605</name>
</gene>
<evidence type="ECO:0000259" key="1">
    <source>
        <dbReference type="Pfam" id="PF11738"/>
    </source>
</evidence>
<dbReference type="InterPro" id="IPR021729">
    <property type="entry name" value="DUF3298"/>
</dbReference>
<dbReference type="Gene3D" id="3.30.565.40">
    <property type="entry name" value="Fervidobacterium nodosum Rt17-B1 like"/>
    <property type="match status" value="1"/>
</dbReference>
<keyword evidence="3" id="KW-1185">Reference proteome</keyword>
<dbReference type="InterPro" id="IPR032774">
    <property type="entry name" value="WG_beta_rep"/>
</dbReference>
<reference evidence="2 3" key="1">
    <citation type="submission" date="2017-10" db="EMBL/GenBank/DDBJ databases">
        <title>Bacillus sp. nov., a halophilic bacterium isolated from a Yangshapao Lake.</title>
        <authorList>
            <person name="Wang H."/>
        </authorList>
    </citation>
    <scope>NUCLEOTIDE SEQUENCE [LARGE SCALE GENOMIC DNA]</scope>
    <source>
        <strain evidence="2 3">YSP-3</strain>
    </source>
</reference>
<comment type="caution">
    <text evidence="2">The sequence shown here is derived from an EMBL/GenBank/DDBJ whole genome shotgun (WGS) entry which is preliminary data.</text>
</comment>
<accession>A0A2W0H9V1</accession>
<dbReference type="AlphaFoldDB" id="A0A2W0H9V1"/>
<dbReference type="Pfam" id="PF14903">
    <property type="entry name" value="WG_beta_rep"/>
    <property type="match status" value="5"/>
</dbReference>
<proteinExistence type="predicted"/>
<dbReference type="RefSeq" id="WP_110517027.1">
    <property type="nucleotide sequence ID" value="NZ_PDOF01000001.1"/>
</dbReference>
<dbReference type="EMBL" id="PDOF01000001">
    <property type="protein sequence ID" value="PYZ97691.1"/>
    <property type="molecule type" value="Genomic_DNA"/>
</dbReference>
<dbReference type="Proteomes" id="UP000248066">
    <property type="component" value="Unassembled WGS sequence"/>
</dbReference>
<name>A0A2W0H9V1_9BACI</name>
<evidence type="ECO:0000313" key="3">
    <source>
        <dbReference type="Proteomes" id="UP000248066"/>
    </source>
</evidence>
<dbReference type="InterPro" id="IPR037126">
    <property type="entry name" value="PdaC/RsiV-like_sf"/>
</dbReference>
<dbReference type="Pfam" id="PF11738">
    <property type="entry name" value="DUF3298"/>
    <property type="match status" value="1"/>
</dbReference>
<dbReference type="PANTHER" id="PTHR37841:SF1">
    <property type="entry name" value="DUF3298 DOMAIN-CONTAINING PROTEIN"/>
    <property type="match status" value="1"/>
</dbReference>
<dbReference type="PANTHER" id="PTHR37841">
    <property type="entry name" value="GLR2918 PROTEIN"/>
    <property type="match status" value="1"/>
</dbReference>
<sequence length="572" mass="63626">MFKRIFVPRLFPASLKTADGTKWGYINETGQFMIPPELEAAGAFQENGLAVVTFGGAGIMNETGRFIVPPEYEVISSFSEELAVMIKNSLYGLLNQAGNEMLAPSYFWISDYKERRAVYQEADDPIRYGYLDESGTPVIPAHYLYAYDFSDGKALVQKDGESYALIDKNGTVLQQFPYSQMSGLSEGLIAFRESFQAKAGYVNENGEVVIEPQFSIALPFEGNRAVVNISEKIENRYGLINRDGAYVIEPIYNDIIQLGSGRAAVGKALRPEEPFAGSVYAVADSLTGVLFTDFVYDSVTPYDRGYSSVTQGSISFFINRDGVPAPNLPVVSGSGTLSFEGNLIRAFTDLRLSYFDRNGRMVWAQNTVIPLSGTVYIQEMKYRPDPNYLVYYPQFRGIPDSTGEQRVNRKLRRLSNVRPVTTEETADTTYTGDFSVLFTQEDLTVLELNGYEYRFGAAHGMPTRATVSVDIRSGRFFSLGDLFKDDADYVAVLSGIVSGTIDENPENYFPDAYEGISPDQPFYVTGDSLVLYFAPYEIAAFAAGFPEFRIPFTEIEELLDTSGAFWCSFHAC</sequence>